<dbReference type="InterPro" id="IPR002549">
    <property type="entry name" value="AI-2E-like"/>
</dbReference>
<sequence length="335" mass="38099" precursor="true">MKGKRLGLYFTLLYSAIFLIIGVIFRNFFNAFLLTFIGTMIVDGLANIIQRFTKLPKLPAKIVALTLYFGVILWGLIMLIPKAFIEFSGFYELIANTIESRAWEDYIKGNEALLKMLNDIVDFLKPSFSELLNYVVKTLARQFPDMLVVAFFSILGTVYASIYLENLIAVIPYLYPKGCRKDVTEFVEELMRNTRRFISVIALNAMIIGVSFAVFFSIMKLPYAPLLAFWGFVTNFIPIVGTVFEIIPVLIFSLSLGLGKIFWIVVFLVIIHTFVFVLFFELMKGYTRLNPVLLIFSILLAGQVFGMVGTFFGAPAALFATVFFDKFVAPEFERE</sequence>
<dbReference type="STRING" id="688269.Theth_0043"/>
<dbReference type="HOGENOM" id="CLU_031275_8_3_0"/>
<keyword evidence="3 6" id="KW-0812">Transmembrane</keyword>
<proteinExistence type="inferred from homology"/>
<evidence type="ECO:0008006" key="9">
    <source>
        <dbReference type="Google" id="ProtNLM"/>
    </source>
</evidence>
<evidence type="ECO:0000256" key="3">
    <source>
        <dbReference type="ARBA" id="ARBA00022692"/>
    </source>
</evidence>
<protein>
    <recommendedName>
        <fullName evidence="9">AI-2E family transporter</fullName>
    </recommendedName>
</protein>
<reference evidence="7 8" key="1">
    <citation type="submission" date="2010-11" db="EMBL/GenBank/DDBJ databases">
        <title>The complete genome of Thermotoga thermarum DSM 5069.</title>
        <authorList>
            <consortium name="US DOE Joint Genome Institute (JGI-PGF)"/>
            <person name="Lucas S."/>
            <person name="Copeland A."/>
            <person name="Lapidus A."/>
            <person name="Bruce D."/>
            <person name="Goodwin L."/>
            <person name="Pitluck S."/>
            <person name="Kyrpides N."/>
            <person name="Mavromatis K."/>
            <person name="Ivanova N."/>
            <person name="Zeytun A."/>
            <person name="Brettin T."/>
            <person name="Detter J.C."/>
            <person name="Tapia R."/>
            <person name="Han C."/>
            <person name="Land M."/>
            <person name="Hauser L."/>
            <person name="Markowitz V."/>
            <person name="Cheng J.-F."/>
            <person name="Hugenholtz P."/>
            <person name="Woyke T."/>
            <person name="Wu D."/>
            <person name="Spring S."/>
            <person name="Schroeder M."/>
            <person name="Brambilla E."/>
            <person name="Klenk H.-P."/>
            <person name="Eisen J.A."/>
        </authorList>
    </citation>
    <scope>NUCLEOTIDE SEQUENCE [LARGE SCALE GENOMIC DNA]</scope>
    <source>
        <strain evidence="7 8">DSM 5069</strain>
    </source>
</reference>
<dbReference type="PATRIC" id="fig|688269.3.peg.44"/>
<dbReference type="Proteomes" id="UP000006804">
    <property type="component" value="Chromosome"/>
</dbReference>
<comment type="subcellular location">
    <subcellularLocation>
        <location evidence="1">Membrane</location>
        <topology evidence="1">Multi-pass membrane protein</topology>
    </subcellularLocation>
</comment>
<feature type="transmembrane region" description="Helical" evidence="6">
    <location>
        <begin position="7"/>
        <end position="25"/>
    </location>
</feature>
<dbReference type="eggNOG" id="COG0628">
    <property type="taxonomic scope" value="Bacteria"/>
</dbReference>
<feature type="transmembrane region" description="Helical" evidence="6">
    <location>
        <begin position="31"/>
        <end position="50"/>
    </location>
</feature>
<gene>
    <name evidence="7" type="ORF">Theth_0043</name>
</gene>
<feature type="transmembrane region" description="Helical" evidence="6">
    <location>
        <begin position="196"/>
        <end position="216"/>
    </location>
</feature>
<comment type="similarity">
    <text evidence="2">Belongs to the autoinducer-2 exporter (AI-2E) (TC 2.A.86) family.</text>
</comment>
<dbReference type="AlphaFoldDB" id="F7YU54"/>
<dbReference type="EMBL" id="CP002351">
    <property type="protein sequence ID" value="AEH50150.1"/>
    <property type="molecule type" value="Genomic_DNA"/>
</dbReference>
<dbReference type="RefSeq" id="WP_013931374.1">
    <property type="nucleotide sequence ID" value="NC_015707.1"/>
</dbReference>
<evidence type="ECO:0000256" key="6">
    <source>
        <dbReference type="SAM" id="Phobius"/>
    </source>
</evidence>
<evidence type="ECO:0000256" key="1">
    <source>
        <dbReference type="ARBA" id="ARBA00004141"/>
    </source>
</evidence>
<evidence type="ECO:0000313" key="7">
    <source>
        <dbReference type="EMBL" id="AEH50150.1"/>
    </source>
</evidence>
<feature type="transmembrane region" description="Helical" evidence="6">
    <location>
        <begin position="147"/>
        <end position="175"/>
    </location>
</feature>
<name>F7YU54_9THEM</name>
<keyword evidence="8" id="KW-1185">Reference proteome</keyword>
<dbReference type="Pfam" id="PF01594">
    <property type="entry name" value="AI-2E_transport"/>
    <property type="match status" value="1"/>
</dbReference>
<feature type="transmembrane region" description="Helical" evidence="6">
    <location>
        <begin position="62"/>
        <end position="80"/>
    </location>
</feature>
<dbReference type="GO" id="GO:0016020">
    <property type="term" value="C:membrane"/>
    <property type="evidence" value="ECO:0007669"/>
    <property type="project" value="UniProtKB-SubCell"/>
</dbReference>
<keyword evidence="5 6" id="KW-0472">Membrane</keyword>
<evidence type="ECO:0000256" key="2">
    <source>
        <dbReference type="ARBA" id="ARBA00009773"/>
    </source>
</evidence>
<accession>F7YU54</accession>
<organism evidence="7 8">
    <name type="scientific">Pseudothermotoga thermarum DSM 5069</name>
    <dbReference type="NCBI Taxonomy" id="688269"/>
    <lineage>
        <taxon>Bacteria</taxon>
        <taxon>Thermotogati</taxon>
        <taxon>Thermotogota</taxon>
        <taxon>Thermotogae</taxon>
        <taxon>Thermotogales</taxon>
        <taxon>Thermotogaceae</taxon>
        <taxon>Pseudothermotoga</taxon>
    </lineage>
</organism>
<evidence type="ECO:0000256" key="4">
    <source>
        <dbReference type="ARBA" id="ARBA00022989"/>
    </source>
</evidence>
<dbReference type="KEGG" id="tta:Theth_0043"/>
<evidence type="ECO:0000313" key="8">
    <source>
        <dbReference type="Proteomes" id="UP000006804"/>
    </source>
</evidence>
<keyword evidence="4 6" id="KW-1133">Transmembrane helix</keyword>
<feature type="transmembrane region" description="Helical" evidence="6">
    <location>
        <begin position="261"/>
        <end position="280"/>
    </location>
</feature>
<feature type="transmembrane region" description="Helical" evidence="6">
    <location>
        <begin position="228"/>
        <end position="254"/>
    </location>
</feature>
<dbReference type="OrthoDB" id="40228at2"/>
<feature type="transmembrane region" description="Helical" evidence="6">
    <location>
        <begin position="292"/>
        <end position="324"/>
    </location>
</feature>
<evidence type="ECO:0000256" key="5">
    <source>
        <dbReference type="ARBA" id="ARBA00023136"/>
    </source>
</evidence>